<proteinExistence type="predicted"/>
<reference evidence="1" key="1">
    <citation type="submission" date="2019-11" db="EMBL/GenBank/DDBJ databases">
        <authorList>
            <person name="Feng L."/>
        </authorList>
    </citation>
    <scope>NUCLEOTIDE SEQUENCE</scope>
    <source>
        <strain evidence="1">PmerdaeLFYP103</strain>
    </source>
</reference>
<sequence length="49" mass="5593">MSISSKTAEMIVKQLIYDSCMIVEKGTIISIQYDIQCSHKKHDGMMENL</sequence>
<organism evidence="1">
    <name type="scientific">Parabacteroides merdae</name>
    <dbReference type="NCBI Taxonomy" id="46503"/>
    <lineage>
        <taxon>Bacteria</taxon>
        <taxon>Pseudomonadati</taxon>
        <taxon>Bacteroidota</taxon>
        <taxon>Bacteroidia</taxon>
        <taxon>Bacteroidales</taxon>
        <taxon>Tannerellaceae</taxon>
        <taxon>Parabacteroides</taxon>
    </lineage>
</organism>
<evidence type="ECO:0000313" key="1">
    <source>
        <dbReference type="EMBL" id="VYT76513.1"/>
    </source>
</evidence>
<accession>A0A6N2ZD04</accession>
<dbReference type="EMBL" id="CACRUV010000006">
    <property type="protein sequence ID" value="VYT76513.1"/>
    <property type="molecule type" value="Genomic_DNA"/>
</dbReference>
<dbReference type="AlphaFoldDB" id="A0A6N2ZD04"/>
<gene>
    <name evidence="1" type="ORF">PMLFYP103_00508</name>
</gene>
<protein>
    <submittedName>
        <fullName evidence="1">Uncharacterized protein</fullName>
    </submittedName>
</protein>
<name>A0A6N2ZD04_9BACT</name>